<dbReference type="Gene3D" id="2.30.30.40">
    <property type="entry name" value="SH3 Domains"/>
    <property type="match status" value="1"/>
</dbReference>
<feature type="region of interest" description="Disordered" evidence="5">
    <location>
        <begin position="1027"/>
        <end position="1055"/>
    </location>
</feature>
<dbReference type="Pfam" id="PF00617">
    <property type="entry name" value="RasGEF"/>
    <property type="match status" value="1"/>
</dbReference>
<keyword evidence="2 3" id="KW-0344">Guanine-nucleotide releasing factor</keyword>
<evidence type="ECO:0000256" key="3">
    <source>
        <dbReference type="PROSITE-ProRule" id="PRU00168"/>
    </source>
</evidence>
<dbReference type="InterPro" id="IPR036964">
    <property type="entry name" value="RASGEF_cat_dom_sf"/>
</dbReference>
<dbReference type="GO" id="GO:0005886">
    <property type="term" value="C:plasma membrane"/>
    <property type="evidence" value="ECO:0007669"/>
    <property type="project" value="TreeGrafter"/>
</dbReference>
<evidence type="ECO:0000259" key="6">
    <source>
        <dbReference type="PROSITE" id="PS50002"/>
    </source>
</evidence>
<evidence type="ECO:0000259" key="8">
    <source>
        <dbReference type="PROSITE" id="PS50212"/>
    </source>
</evidence>
<organism evidence="9 10">
    <name type="scientific">Piedraia hortae CBS 480.64</name>
    <dbReference type="NCBI Taxonomy" id="1314780"/>
    <lineage>
        <taxon>Eukaryota</taxon>
        <taxon>Fungi</taxon>
        <taxon>Dikarya</taxon>
        <taxon>Ascomycota</taxon>
        <taxon>Pezizomycotina</taxon>
        <taxon>Dothideomycetes</taxon>
        <taxon>Dothideomycetidae</taxon>
        <taxon>Capnodiales</taxon>
        <taxon>Piedraiaceae</taxon>
        <taxon>Piedraia</taxon>
    </lineage>
</organism>
<dbReference type="GO" id="GO:0005085">
    <property type="term" value="F:guanyl-nucleotide exchange factor activity"/>
    <property type="evidence" value="ECO:0007669"/>
    <property type="project" value="UniProtKB-KW"/>
</dbReference>
<sequence length="1055" mass="116729">MTSHGHSVSHSPAACDGHGLFNNYIRAFYPYGPSSSSTIGYNGSLTIATIKRGDLILVHSVHASKWADGTVLLTGERGWLPTNYCEAYSHDYLASLLDITTQIWDLSDAKDSDALAVFARQDFSRGVIAGVRYLLVESGCLHSQSQLVLQHTAIRRKRKSLLADLSSLNQFARQLQRMAGEPVSMKEAHTLLDVFTARAFRVVSKAVSFMDVWTSETSPSSPCSPISVEMANTVAAVTSVTQSEQVQTANEGKDIVRPGMDPLPTALQSCRGLMTHRMSRRGVNYHESKTMASEELAKVHEEFVRHIGTFIGHHLRSPPSAELAAMTDCLIVSNQRMLGIMREVARRSPSTADSINQLHEQLQARLQDVLNATQKVRDTDTANLHSQNDRLTLATHLIRVASDCVDKARPTIEQMGDFELCCDLTGRLNQAIGESNTAPESTRHNAPTPKRGVRSLSLCQSEPLSPAVTTQSPTQSPTQSLALTEGSLSPFPQPEPIRQYAIATDPSDYDSGLSTPLAPFCPGLLGYFTHPSMNSRQASGGTADRRRPITTESTGRLSTISHQSDISTRATTPDAFPEPSPMEGMRMGSITSTSQASTTTLEGINEAGTDLLCKTFANELILNKEGNVIGGSLPALVERLTLHDASPDGQFISAFFMTFRMFADPRQLAQALIDRFDYAGDSKAVGAPVRLRVYNVIKSWLADHDALGDIRYFALQKLTPHLPSAGERLMGLVRKLTSYPFVSNVGKCCPSTVEEKDQITPEPELTKSQLNLLRTDMEGGATCSVLDASPLELARQITLMASKIYNSIQADELLSLSWNKKECEQVANVREMCSFSTSLANMVGDSILSPDDAKKRALVINQWARVATHCLELHNYDSVMSIVCTINLTTIQRLKRTWDCVSRKTKSYMEVLNKVTDCSSNHKWLRSQLEDPTAPCIPFLGIYLTDLTFLHEGYPKTRDLGDQKVINFAKYMRMASVVSQLQRVQVDYKLQTVPEIQSWVEKQLRRMRECREDADTSFYRRSLMLEPKQDDPRRPSVAVNEEVRDGHECLEGKND</sequence>
<dbReference type="PROSITE" id="PS50009">
    <property type="entry name" value="RASGEF_CAT"/>
    <property type="match status" value="1"/>
</dbReference>
<evidence type="ECO:0000256" key="4">
    <source>
        <dbReference type="PROSITE-ProRule" id="PRU00192"/>
    </source>
</evidence>
<feature type="compositionally biased region" description="Basic and acidic residues" evidence="5">
    <location>
        <begin position="1041"/>
        <end position="1055"/>
    </location>
</feature>
<feature type="domain" description="SH3" evidence="6">
    <location>
        <begin position="20"/>
        <end position="90"/>
    </location>
</feature>
<feature type="region of interest" description="Disordered" evidence="5">
    <location>
        <begin position="461"/>
        <end position="495"/>
    </location>
</feature>
<dbReference type="InterPro" id="IPR036028">
    <property type="entry name" value="SH3-like_dom_sf"/>
</dbReference>
<dbReference type="SUPFAM" id="SSF48366">
    <property type="entry name" value="Ras GEF"/>
    <property type="match status" value="1"/>
</dbReference>
<evidence type="ECO:0000256" key="2">
    <source>
        <dbReference type="ARBA" id="ARBA00022658"/>
    </source>
</evidence>
<dbReference type="CDD" id="cd06224">
    <property type="entry name" value="REM"/>
    <property type="match status" value="1"/>
</dbReference>
<dbReference type="OrthoDB" id="546434at2759"/>
<feature type="compositionally biased region" description="Low complexity" evidence="5">
    <location>
        <begin position="469"/>
        <end position="480"/>
    </location>
</feature>
<dbReference type="Gene3D" id="1.10.840.10">
    <property type="entry name" value="Ras guanine-nucleotide exchange factors catalytic domain"/>
    <property type="match status" value="1"/>
</dbReference>
<dbReference type="SMART" id="SM00229">
    <property type="entry name" value="RasGEFN"/>
    <property type="match status" value="1"/>
</dbReference>
<dbReference type="InterPro" id="IPR008937">
    <property type="entry name" value="Ras-like_GEF"/>
</dbReference>
<dbReference type="InterPro" id="IPR023578">
    <property type="entry name" value="Ras_GEF_dom_sf"/>
</dbReference>
<evidence type="ECO:0000256" key="5">
    <source>
        <dbReference type="SAM" id="MobiDB-lite"/>
    </source>
</evidence>
<dbReference type="Proteomes" id="UP000799421">
    <property type="component" value="Unassembled WGS sequence"/>
</dbReference>
<dbReference type="Pfam" id="PF00618">
    <property type="entry name" value="RasGEF_N"/>
    <property type="match status" value="1"/>
</dbReference>
<feature type="region of interest" description="Disordered" evidence="5">
    <location>
        <begin position="534"/>
        <end position="584"/>
    </location>
</feature>
<dbReference type="PANTHER" id="PTHR23113">
    <property type="entry name" value="GUANINE NUCLEOTIDE EXCHANGE FACTOR"/>
    <property type="match status" value="1"/>
</dbReference>
<evidence type="ECO:0000313" key="9">
    <source>
        <dbReference type="EMBL" id="KAF2864112.1"/>
    </source>
</evidence>
<feature type="domain" description="Ras-GEF" evidence="7">
    <location>
        <begin position="789"/>
        <end position="1028"/>
    </location>
</feature>
<dbReference type="InterPro" id="IPR000651">
    <property type="entry name" value="Ras-like_Gua-exchang_fac_N"/>
</dbReference>
<dbReference type="AlphaFoldDB" id="A0A6A7CA67"/>
<dbReference type="EMBL" id="MU005958">
    <property type="protein sequence ID" value="KAF2864112.1"/>
    <property type="molecule type" value="Genomic_DNA"/>
</dbReference>
<dbReference type="InterPro" id="IPR019804">
    <property type="entry name" value="Ras_G-nucl-exch_fac_CS"/>
</dbReference>
<feature type="domain" description="N-terminal Ras-GEF" evidence="8">
    <location>
        <begin position="624"/>
        <end position="746"/>
    </location>
</feature>
<accession>A0A6A7CA67</accession>
<dbReference type="SUPFAM" id="SSF50044">
    <property type="entry name" value="SH3-domain"/>
    <property type="match status" value="1"/>
</dbReference>
<keyword evidence="10" id="KW-1185">Reference proteome</keyword>
<dbReference type="PANTHER" id="PTHR23113:SF354">
    <property type="entry name" value="BUD SITE SELECTION PROTEIN 5"/>
    <property type="match status" value="1"/>
</dbReference>
<dbReference type="PROSITE" id="PS50002">
    <property type="entry name" value="SH3"/>
    <property type="match status" value="1"/>
</dbReference>
<name>A0A6A7CA67_9PEZI</name>
<feature type="region of interest" description="Disordered" evidence="5">
    <location>
        <begin position="434"/>
        <end position="453"/>
    </location>
</feature>
<gene>
    <name evidence="9" type="ORF">K470DRAFT_279912</name>
</gene>
<evidence type="ECO:0000313" key="10">
    <source>
        <dbReference type="Proteomes" id="UP000799421"/>
    </source>
</evidence>
<dbReference type="PROSITE" id="PS00720">
    <property type="entry name" value="RASGEF"/>
    <property type="match status" value="1"/>
</dbReference>
<dbReference type="InterPro" id="IPR001895">
    <property type="entry name" value="RASGEF_cat_dom"/>
</dbReference>
<dbReference type="InterPro" id="IPR001452">
    <property type="entry name" value="SH3_domain"/>
</dbReference>
<reference evidence="9" key="1">
    <citation type="journal article" date="2020" name="Stud. Mycol.">
        <title>101 Dothideomycetes genomes: a test case for predicting lifestyles and emergence of pathogens.</title>
        <authorList>
            <person name="Haridas S."/>
            <person name="Albert R."/>
            <person name="Binder M."/>
            <person name="Bloem J."/>
            <person name="Labutti K."/>
            <person name="Salamov A."/>
            <person name="Andreopoulos B."/>
            <person name="Baker S."/>
            <person name="Barry K."/>
            <person name="Bills G."/>
            <person name="Bluhm B."/>
            <person name="Cannon C."/>
            <person name="Castanera R."/>
            <person name="Culley D."/>
            <person name="Daum C."/>
            <person name="Ezra D."/>
            <person name="Gonzalez J."/>
            <person name="Henrissat B."/>
            <person name="Kuo A."/>
            <person name="Liang C."/>
            <person name="Lipzen A."/>
            <person name="Lutzoni F."/>
            <person name="Magnuson J."/>
            <person name="Mondo S."/>
            <person name="Nolan M."/>
            <person name="Ohm R."/>
            <person name="Pangilinan J."/>
            <person name="Park H.-J."/>
            <person name="Ramirez L."/>
            <person name="Alfaro M."/>
            <person name="Sun H."/>
            <person name="Tritt A."/>
            <person name="Yoshinaga Y."/>
            <person name="Zwiers L.-H."/>
            <person name="Turgeon B."/>
            <person name="Goodwin S."/>
            <person name="Spatafora J."/>
            <person name="Crous P."/>
            <person name="Grigoriev I."/>
        </authorList>
    </citation>
    <scope>NUCLEOTIDE SEQUENCE</scope>
    <source>
        <strain evidence="9">CBS 480.64</strain>
    </source>
</reference>
<protein>
    <submittedName>
        <fullName evidence="9">Ras GEF</fullName>
    </submittedName>
</protein>
<feature type="compositionally biased region" description="Polar residues" evidence="5">
    <location>
        <begin position="550"/>
        <end position="571"/>
    </location>
</feature>
<proteinExistence type="predicted"/>
<dbReference type="CDD" id="cd00155">
    <property type="entry name" value="RasGEF"/>
    <property type="match status" value="1"/>
</dbReference>
<dbReference type="Gene3D" id="1.20.870.10">
    <property type="entry name" value="Son of sevenless (SoS) protein Chain: S domain 1"/>
    <property type="match status" value="1"/>
</dbReference>
<keyword evidence="1 4" id="KW-0728">SH3 domain</keyword>
<evidence type="ECO:0000259" key="7">
    <source>
        <dbReference type="PROSITE" id="PS50009"/>
    </source>
</evidence>
<dbReference type="GO" id="GO:0007265">
    <property type="term" value="P:Ras protein signal transduction"/>
    <property type="evidence" value="ECO:0007669"/>
    <property type="project" value="TreeGrafter"/>
</dbReference>
<dbReference type="PROSITE" id="PS50212">
    <property type="entry name" value="RASGEF_NTER"/>
    <property type="match status" value="1"/>
</dbReference>
<evidence type="ECO:0000256" key="1">
    <source>
        <dbReference type="ARBA" id="ARBA00022443"/>
    </source>
</evidence>
<dbReference type="SMART" id="SM00147">
    <property type="entry name" value="RasGEF"/>
    <property type="match status" value="1"/>
</dbReference>